<dbReference type="Pfam" id="PF01092">
    <property type="entry name" value="Ribosomal_S6e"/>
    <property type="match status" value="1"/>
</dbReference>
<organism evidence="6 7">
    <name type="scientific">Plasmodium vivax India VII</name>
    <dbReference type="NCBI Taxonomy" id="1077284"/>
    <lineage>
        <taxon>Eukaryota</taxon>
        <taxon>Sar</taxon>
        <taxon>Alveolata</taxon>
        <taxon>Apicomplexa</taxon>
        <taxon>Aconoidasida</taxon>
        <taxon>Haemosporida</taxon>
        <taxon>Plasmodiidae</taxon>
        <taxon>Plasmodium</taxon>
        <taxon>Plasmodium (Plasmodium)</taxon>
    </lineage>
</organism>
<dbReference type="GO" id="GO:0003735">
    <property type="term" value="F:structural constituent of ribosome"/>
    <property type="evidence" value="ECO:0007669"/>
    <property type="project" value="InterPro"/>
</dbReference>
<keyword evidence="4" id="KW-0175">Coiled coil</keyword>
<dbReference type="InterPro" id="IPR018282">
    <property type="entry name" value="Ribosomal_eS6_CS"/>
</dbReference>
<name>A0A0J9S941_PLAVI</name>
<keyword evidence="3" id="KW-0687">Ribonucleoprotein</keyword>
<dbReference type="GO" id="GO:0005840">
    <property type="term" value="C:ribosome"/>
    <property type="evidence" value="ECO:0007669"/>
    <property type="project" value="UniProtKB-KW"/>
</dbReference>
<evidence type="ECO:0000256" key="5">
    <source>
        <dbReference type="SAM" id="MobiDB-lite"/>
    </source>
</evidence>
<dbReference type="OrthoDB" id="10260596at2759"/>
<dbReference type="GO" id="GO:0006412">
    <property type="term" value="P:translation"/>
    <property type="evidence" value="ECO:0007669"/>
    <property type="project" value="InterPro"/>
</dbReference>
<accession>A0A0J9S941</accession>
<dbReference type="EMBL" id="KQ234346">
    <property type="protein sequence ID" value="KMZ79249.1"/>
    <property type="molecule type" value="Genomic_DNA"/>
</dbReference>
<evidence type="ECO:0000313" key="7">
    <source>
        <dbReference type="Proteomes" id="UP000053562"/>
    </source>
</evidence>
<dbReference type="PROSITE" id="PS00578">
    <property type="entry name" value="RIBOSOMAL_S6E"/>
    <property type="match status" value="1"/>
</dbReference>
<feature type="region of interest" description="Disordered" evidence="5">
    <location>
        <begin position="267"/>
        <end position="391"/>
    </location>
</feature>
<feature type="coiled-coil region" evidence="4">
    <location>
        <begin position="239"/>
        <end position="266"/>
    </location>
</feature>
<dbReference type="PANTHER" id="PTHR11502">
    <property type="entry name" value="40S RIBOSOMAL PROTEIN S6"/>
    <property type="match status" value="1"/>
</dbReference>
<feature type="compositionally biased region" description="Basic and acidic residues" evidence="5">
    <location>
        <begin position="355"/>
        <end position="391"/>
    </location>
</feature>
<gene>
    <name evidence="6" type="ORF">PVIIG_01723</name>
</gene>
<dbReference type="Proteomes" id="UP000053562">
    <property type="component" value="Unassembled WGS sequence"/>
</dbReference>
<evidence type="ECO:0000256" key="4">
    <source>
        <dbReference type="SAM" id="Coils"/>
    </source>
</evidence>
<feature type="compositionally biased region" description="Basic and acidic residues" evidence="5">
    <location>
        <begin position="298"/>
        <end position="344"/>
    </location>
</feature>
<dbReference type="SMART" id="SM01405">
    <property type="entry name" value="Ribosomal_S6e"/>
    <property type="match status" value="1"/>
</dbReference>
<dbReference type="AlphaFoldDB" id="A0A0J9S941"/>
<proteinExistence type="inferred from homology"/>
<reference evidence="6 7" key="1">
    <citation type="submission" date="2011-08" db="EMBL/GenBank/DDBJ databases">
        <title>The Genome Sequence of Plasmodium vivax India VII.</title>
        <authorList>
            <consortium name="The Broad Institute Genome Sequencing Platform"/>
            <consortium name="The Broad Institute Genome Sequencing Center for Infectious Disease"/>
            <person name="Neafsey D."/>
            <person name="Carlton J."/>
            <person name="Barnwell J."/>
            <person name="Collins W."/>
            <person name="Escalante A."/>
            <person name="Mullikin J."/>
            <person name="Saul A."/>
            <person name="Guigo R."/>
            <person name="Camara F."/>
            <person name="Young S.K."/>
            <person name="Zeng Q."/>
            <person name="Gargeya S."/>
            <person name="Fitzgerald M."/>
            <person name="Haas B."/>
            <person name="Abouelleil A."/>
            <person name="Alvarado L."/>
            <person name="Arachchi H.M."/>
            <person name="Berlin A."/>
            <person name="Brown A."/>
            <person name="Chapman S.B."/>
            <person name="Chen Z."/>
            <person name="Dunbar C."/>
            <person name="Freedman E."/>
            <person name="Gearin G."/>
            <person name="Gellesch M."/>
            <person name="Goldberg J."/>
            <person name="Griggs A."/>
            <person name="Gujja S."/>
            <person name="Heiman D."/>
            <person name="Howarth C."/>
            <person name="Larson L."/>
            <person name="Lui A."/>
            <person name="MacDonald P.J.P."/>
            <person name="Montmayeur A."/>
            <person name="Murphy C."/>
            <person name="Neiman D."/>
            <person name="Pearson M."/>
            <person name="Priest M."/>
            <person name="Roberts A."/>
            <person name="Saif S."/>
            <person name="Shea T."/>
            <person name="Shenoy N."/>
            <person name="Sisk P."/>
            <person name="Stolte C."/>
            <person name="Sykes S."/>
            <person name="Wortman J."/>
            <person name="Nusbaum C."/>
            <person name="Birren B."/>
        </authorList>
    </citation>
    <scope>NUCLEOTIDE SEQUENCE [LARGE SCALE GENOMIC DNA]</scope>
    <source>
        <strain evidence="6 7">India VII</strain>
    </source>
</reference>
<evidence type="ECO:0000256" key="3">
    <source>
        <dbReference type="ARBA" id="ARBA00023274"/>
    </source>
</evidence>
<dbReference type="InterPro" id="IPR001377">
    <property type="entry name" value="Ribosomal_eS6"/>
</dbReference>
<protein>
    <submittedName>
        <fullName evidence="6">40S ribosomal protein S6</fullName>
    </submittedName>
</protein>
<sequence>MHKKKKELFYFFPFRRESKRKLIFFFFYIKAVTILSKRIQKMKLNISNPLNNVQKSIEIDDEKKLLPFMEKRIGNVVPGDSIGEEFLGYVFRITGGNDKQGFPMMQGVLTNNRVRLLFKKGMKCYRPRKKGEKRRKSVRGCIVGQDLSALNLTLVKKGTNEIPGLTDKAVGKKLGPKRATKIRKLFNLDKTDDVRKYVIGRAISKNGKNRFIKPKIQRLVTEKRLLRKRTLIAKKEKRRLEKKKVIKEYKKVLNKYRNELLTKTDEDAGKKKKVKKSLSKDSQKKGGKKKDKKNLKGAKAEEGKKDGVKKDVAKKDAGKKDAGKKDAGKKDGAKKEVAKKDAGKKAATGSAAASKVKEEKQSKQESKAVKVDKKAPAKPQKEDAKGGKKKK</sequence>
<keyword evidence="2 6" id="KW-0689">Ribosomal protein</keyword>
<evidence type="ECO:0000256" key="1">
    <source>
        <dbReference type="ARBA" id="ARBA00009312"/>
    </source>
</evidence>
<comment type="similarity">
    <text evidence="1">Belongs to the eukaryotic ribosomal protein eS6 family.</text>
</comment>
<dbReference type="GO" id="GO:1990904">
    <property type="term" value="C:ribonucleoprotein complex"/>
    <property type="evidence" value="ECO:0007669"/>
    <property type="project" value="UniProtKB-KW"/>
</dbReference>
<evidence type="ECO:0000256" key="2">
    <source>
        <dbReference type="ARBA" id="ARBA00022980"/>
    </source>
</evidence>
<feature type="compositionally biased region" description="Low complexity" evidence="5">
    <location>
        <begin position="345"/>
        <end position="354"/>
    </location>
</feature>
<feature type="compositionally biased region" description="Basic residues" evidence="5">
    <location>
        <begin position="285"/>
        <end position="296"/>
    </location>
</feature>
<dbReference type="Gene3D" id="1.20.5.2650">
    <property type="match status" value="1"/>
</dbReference>
<evidence type="ECO:0000313" key="6">
    <source>
        <dbReference type="EMBL" id="KMZ79249.1"/>
    </source>
</evidence>